<evidence type="ECO:0000313" key="3">
    <source>
        <dbReference type="Proteomes" id="UP000195766"/>
    </source>
</evidence>
<dbReference type="OrthoDB" id="9989683at2"/>
<accession>A0A1R4FGU5</accession>
<protein>
    <submittedName>
        <fullName evidence="2">Uncharacterized protein</fullName>
    </submittedName>
</protein>
<feature type="compositionally biased region" description="Low complexity" evidence="1">
    <location>
        <begin position="71"/>
        <end position="84"/>
    </location>
</feature>
<organism evidence="2 3">
    <name type="scientific">Brevundimonas diminuta 3F5N</name>
    <dbReference type="NCBI Taxonomy" id="1255603"/>
    <lineage>
        <taxon>Bacteria</taxon>
        <taxon>Pseudomonadati</taxon>
        <taxon>Pseudomonadota</taxon>
        <taxon>Alphaproteobacteria</taxon>
        <taxon>Caulobacterales</taxon>
        <taxon>Caulobacteraceae</taxon>
        <taxon>Brevundimonas</taxon>
    </lineage>
</organism>
<dbReference type="AlphaFoldDB" id="A0A1R4FGU5"/>
<dbReference type="Proteomes" id="UP000195766">
    <property type="component" value="Unassembled WGS sequence"/>
</dbReference>
<reference evidence="2 3" key="1">
    <citation type="submission" date="2017-02" db="EMBL/GenBank/DDBJ databases">
        <authorList>
            <person name="Peterson S.W."/>
        </authorList>
    </citation>
    <scope>NUCLEOTIDE SEQUENCE [LARGE SCALE GENOMIC DNA]</scope>
    <source>
        <strain evidence="2 3">3F5N</strain>
    </source>
</reference>
<evidence type="ECO:0000313" key="2">
    <source>
        <dbReference type="EMBL" id="SJM55126.1"/>
    </source>
</evidence>
<gene>
    <name evidence="2" type="ORF">FM111_04680</name>
</gene>
<proteinExistence type="predicted"/>
<name>A0A1R4FGU5_BREDI</name>
<dbReference type="EMBL" id="FUIE01000024">
    <property type="protein sequence ID" value="SJM55126.1"/>
    <property type="molecule type" value="Genomic_DNA"/>
</dbReference>
<feature type="region of interest" description="Disordered" evidence="1">
    <location>
        <begin position="63"/>
        <end position="84"/>
    </location>
</feature>
<sequence length="84" mass="9625">MSALRSDARPDNGAADVRLMKRKAVITVEYEVEDYLGAKAQESRIRRALADLSPDFDRIDIRFADRRPRSSPRAPAPKRSWPRD</sequence>
<dbReference type="RefSeq" id="WP_087139582.1">
    <property type="nucleotide sequence ID" value="NZ_FUIE01000024.1"/>
</dbReference>
<evidence type="ECO:0000256" key="1">
    <source>
        <dbReference type="SAM" id="MobiDB-lite"/>
    </source>
</evidence>